<keyword evidence="3" id="KW-1185">Reference proteome</keyword>
<dbReference type="EMBL" id="BPLQ01014270">
    <property type="protein sequence ID" value="GIY78754.1"/>
    <property type="molecule type" value="Genomic_DNA"/>
</dbReference>
<gene>
    <name evidence="2" type="ORF">CDAR_117001</name>
</gene>
<evidence type="ECO:0000256" key="1">
    <source>
        <dbReference type="SAM" id="MobiDB-lite"/>
    </source>
</evidence>
<reference evidence="2 3" key="1">
    <citation type="submission" date="2021-06" db="EMBL/GenBank/DDBJ databases">
        <title>Caerostris darwini draft genome.</title>
        <authorList>
            <person name="Kono N."/>
            <person name="Arakawa K."/>
        </authorList>
    </citation>
    <scope>NUCLEOTIDE SEQUENCE [LARGE SCALE GENOMIC DNA]</scope>
</reference>
<feature type="region of interest" description="Disordered" evidence="1">
    <location>
        <begin position="39"/>
        <end position="63"/>
    </location>
</feature>
<proteinExistence type="predicted"/>
<name>A0AAV4WAA3_9ARAC</name>
<sequence length="89" mass="9993">MTPRKKEIKIPFTKPTFPFNSTSRRLMASLGTTQITRGEMFRDNFPSKSSEAGGNRNSSQREPFSRLHKKCLICRSCSALHPLPGPLLA</sequence>
<dbReference type="Proteomes" id="UP001054837">
    <property type="component" value="Unassembled WGS sequence"/>
</dbReference>
<evidence type="ECO:0000313" key="3">
    <source>
        <dbReference type="Proteomes" id="UP001054837"/>
    </source>
</evidence>
<evidence type="ECO:0000313" key="2">
    <source>
        <dbReference type="EMBL" id="GIY78754.1"/>
    </source>
</evidence>
<comment type="caution">
    <text evidence="2">The sequence shown here is derived from an EMBL/GenBank/DDBJ whole genome shotgun (WGS) entry which is preliminary data.</text>
</comment>
<dbReference type="AlphaFoldDB" id="A0AAV4WAA3"/>
<organism evidence="2 3">
    <name type="scientific">Caerostris darwini</name>
    <dbReference type="NCBI Taxonomy" id="1538125"/>
    <lineage>
        <taxon>Eukaryota</taxon>
        <taxon>Metazoa</taxon>
        <taxon>Ecdysozoa</taxon>
        <taxon>Arthropoda</taxon>
        <taxon>Chelicerata</taxon>
        <taxon>Arachnida</taxon>
        <taxon>Araneae</taxon>
        <taxon>Araneomorphae</taxon>
        <taxon>Entelegynae</taxon>
        <taxon>Araneoidea</taxon>
        <taxon>Araneidae</taxon>
        <taxon>Caerostris</taxon>
    </lineage>
</organism>
<protein>
    <submittedName>
        <fullName evidence="2">Uncharacterized protein</fullName>
    </submittedName>
</protein>
<feature type="compositionally biased region" description="Polar residues" evidence="1">
    <location>
        <begin position="46"/>
        <end position="62"/>
    </location>
</feature>
<accession>A0AAV4WAA3</accession>